<evidence type="ECO:0000256" key="2">
    <source>
        <dbReference type="ARBA" id="ARBA00022741"/>
    </source>
</evidence>
<dbReference type="InterPro" id="IPR017871">
    <property type="entry name" value="ABC_transporter-like_CS"/>
</dbReference>
<comment type="caution">
    <text evidence="4">The sequence shown here is derived from an EMBL/GenBank/DDBJ whole genome shotgun (WGS) entry which is preliminary data.</text>
</comment>
<evidence type="ECO:0000256" key="3">
    <source>
        <dbReference type="ARBA" id="ARBA00022840"/>
    </source>
</evidence>
<protein>
    <submittedName>
        <fullName evidence="4">ATP-binding cassette domain-containing protein</fullName>
    </submittedName>
</protein>
<dbReference type="SMART" id="SM00382">
    <property type="entry name" value="AAA"/>
    <property type="match status" value="1"/>
</dbReference>
<dbReference type="PROSITE" id="PS00211">
    <property type="entry name" value="ABC_TRANSPORTER_1"/>
    <property type="match status" value="1"/>
</dbReference>
<keyword evidence="2" id="KW-0547">Nucleotide-binding</keyword>
<dbReference type="GO" id="GO:0005524">
    <property type="term" value="F:ATP binding"/>
    <property type="evidence" value="ECO:0007669"/>
    <property type="project" value="UniProtKB-KW"/>
</dbReference>
<keyword evidence="3 4" id="KW-0067">ATP-binding</keyword>
<dbReference type="PANTHER" id="PTHR42781">
    <property type="entry name" value="SPERMIDINE/PUTRESCINE IMPORT ATP-BINDING PROTEIN POTA"/>
    <property type="match status" value="1"/>
</dbReference>
<dbReference type="Gene3D" id="3.40.50.300">
    <property type="entry name" value="P-loop containing nucleotide triphosphate hydrolases"/>
    <property type="match status" value="1"/>
</dbReference>
<accession>A0A412Z9W4</accession>
<dbReference type="RefSeq" id="WP_002568894.1">
    <property type="nucleotide sequence ID" value="NZ_CABKUK010000004.1"/>
</dbReference>
<dbReference type="PROSITE" id="PS50893">
    <property type="entry name" value="ABC_TRANSPORTER_2"/>
    <property type="match status" value="1"/>
</dbReference>
<dbReference type="GO" id="GO:0016887">
    <property type="term" value="F:ATP hydrolysis activity"/>
    <property type="evidence" value="ECO:0007669"/>
    <property type="project" value="InterPro"/>
</dbReference>
<dbReference type="InterPro" id="IPR050093">
    <property type="entry name" value="ABC_SmlMolc_Importer"/>
</dbReference>
<reference evidence="4 5" key="1">
    <citation type="submission" date="2018-08" db="EMBL/GenBank/DDBJ databases">
        <title>A genome reference for cultivated species of the human gut microbiota.</title>
        <authorList>
            <person name="Zou Y."/>
            <person name="Xue W."/>
            <person name="Luo G."/>
        </authorList>
    </citation>
    <scope>NUCLEOTIDE SEQUENCE [LARGE SCALE GENOMIC DNA]</scope>
    <source>
        <strain evidence="4 5">AF14-18</strain>
    </source>
</reference>
<gene>
    <name evidence="4" type="ORF">DWW02_10030</name>
</gene>
<dbReference type="InterPro" id="IPR027417">
    <property type="entry name" value="P-loop_NTPase"/>
</dbReference>
<keyword evidence="1" id="KW-0813">Transport</keyword>
<evidence type="ECO:0000256" key="1">
    <source>
        <dbReference type="ARBA" id="ARBA00022448"/>
    </source>
</evidence>
<dbReference type="PANTHER" id="PTHR42781:SF4">
    <property type="entry name" value="SPERMIDINE_PUTRESCINE IMPORT ATP-BINDING PROTEIN POTA"/>
    <property type="match status" value="1"/>
</dbReference>
<evidence type="ECO:0000313" key="5">
    <source>
        <dbReference type="Proteomes" id="UP000284543"/>
    </source>
</evidence>
<dbReference type="InterPro" id="IPR003593">
    <property type="entry name" value="AAA+_ATPase"/>
</dbReference>
<dbReference type="Pfam" id="PF00005">
    <property type="entry name" value="ABC_tran"/>
    <property type="match status" value="1"/>
</dbReference>
<dbReference type="AlphaFoldDB" id="A0A412Z9W4"/>
<sequence length="202" mass="22400">MTLELQHISKSYDGLPVLKNLNLSFQQGQCYCLMSPSGSGKTTLLRILMGLEQADHGLILADGTPQDMSSLPASAVFQEDRLCESFSPIENVAMCAGRSLKAPRIKWELARLLPEECLNRPVSTLSGGMKRRVAVARALLIPSHILLMDEPFTGMDDELKCNVISYIREKQDGRLLILSTHQEEDVELIGGELVRLENCMDV</sequence>
<evidence type="ECO:0000313" key="4">
    <source>
        <dbReference type="EMBL" id="RGV76870.1"/>
    </source>
</evidence>
<dbReference type="InterPro" id="IPR003439">
    <property type="entry name" value="ABC_transporter-like_ATP-bd"/>
</dbReference>
<dbReference type="SUPFAM" id="SSF52540">
    <property type="entry name" value="P-loop containing nucleoside triphosphate hydrolases"/>
    <property type="match status" value="1"/>
</dbReference>
<dbReference type="KEGG" id="cbol:CGC65_24270"/>
<proteinExistence type="predicted"/>
<dbReference type="EMBL" id="QRZM01000003">
    <property type="protein sequence ID" value="RGV76870.1"/>
    <property type="molecule type" value="Genomic_DNA"/>
</dbReference>
<organism evidence="4 5">
    <name type="scientific">Enterocloster bolteae</name>
    <dbReference type="NCBI Taxonomy" id="208479"/>
    <lineage>
        <taxon>Bacteria</taxon>
        <taxon>Bacillati</taxon>
        <taxon>Bacillota</taxon>
        <taxon>Clostridia</taxon>
        <taxon>Lachnospirales</taxon>
        <taxon>Lachnospiraceae</taxon>
        <taxon>Enterocloster</taxon>
    </lineage>
</organism>
<dbReference type="Proteomes" id="UP000284543">
    <property type="component" value="Unassembled WGS sequence"/>
</dbReference>
<name>A0A412Z9W4_9FIRM</name>